<gene>
    <name evidence="1" type="ORF">V6N12_010566</name>
</gene>
<accession>A0ABR2EM11</accession>
<keyword evidence="2" id="KW-1185">Reference proteome</keyword>
<comment type="caution">
    <text evidence="1">The sequence shown here is derived from an EMBL/GenBank/DDBJ whole genome shotgun (WGS) entry which is preliminary data.</text>
</comment>
<organism evidence="1 2">
    <name type="scientific">Hibiscus sabdariffa</name>
    <name type="common">roselle</name>
    <dbReference type="NCBI Taxonomy" id="183260"/>
    <lineage>
        <taxon>Eukaryota</taxon>
        <taxon>Viridiplantae</taxon>
        <taxon>Streptophyta</taxon>
        <taxon>Embryophyta</taxon>
        <taxon>Tracheophyta</taxon>
        <taxon>Spermatophyta</taxon>
        <taxon>Magnoliopsida</taxon>
        <taxon>eudicotyledons</taxon>
        <taxon>Gunneridae</taxon>
        <taxon>Pentapetalae</taxon>
        <taxon>rosids</taxon>
        <taxon>malvids</taxon>
        <taxon>Malvales</taxon>
        <taxon>Malvaceae</taxon>
        <taxon>Malvoideae</taxon>
        <taxon>Hibiscus</taxon>
    </lineage>
</organism>
<evidence type="ECO:0000313" key="2">
    <source>
        <dbReference type="Proteomes" id="UP001472677"/>
    </source>
</evidence>
<protein>
    <submittedName>
        <fullName evidence="1">Uncharacterized protein</fullName>
    </submittedName>
</protein>
<proteinExistence type="predicted"/>
<dbReference type="Proteomes" id="UP001472677">
    <property type="component" value="Unassembled WGS sequence"/>
</dbReference>
<name>A0ABR2EM11_9ROSI</name>
<reference evidence="1 2" key="1">
    <citation type="journal article" date="2024" name="G3 (Bethesda)">
        <title>Genome assembly of Hibiscus sabdariffa L. provides insights into metabolisms of medicinal natural products.</title>
        <authorList>
            <person name="Kim T."/>
        </authorList>
    </citation>
    <scope>NUCLEOTIDE SEQUENCE [LARGE SCALE GENOMIC DNA]</scope>
    <source>
        <strain evidence="1">TK-2024</strain>
        <tissue evidence="1">Old leaves</tissue>
    </source>
</reference>
<evidence type="ECO:0000313" key="1">
    <source>
        <dbReference type="EMBL" id="KAK8562488.1"/>
    </source>
</evidence>
<dbReference type="EMBL" id="JBBPBM010000012">
    <property type="protein sequence ID" value="KAK8562488.1"/>
    <property type="molecule type" value="Genomic_DNA"/>
</dbReference>
<sequence>MVIVQEQVVGGGCWQVWTFFVWHLSELLHWKGLWLYFDSLFVVLQLKGLMGLCYTDLRFKSPSPCERLETHVRGGRGEFHPCYVEGMMDADKVEVLNTCMVGRCREVISVHTLAMEMKSVGLEGMEIMWVIGSMVLLLFTNLNSRQATLDMEVPSTWFSCVVAWSHAVGLHENLISAST</sequence>